<name>A0A2U8HBF2_9RHOB</name>
<feature type="domain" description="Bacteriophage Mu GpT" evidence="1">
    <location>
        <begin position="9"/>
        <end position="296"/>
    </location>
</feature>
<dbReference type="Pfam" id="PF10124">
    <property type="entry name" value="Mu-like_gpT"/>
    <property type="match status" value="1"/>
</dbReference>
<dbReference type="AlphaFoldDB" id="A0A2U8HBF2"/>
<dbReference type="RefSeq" id="WP_108964950.1">
    <property type="nucleotide sequence ID" value="NZ_CP022189.1"/>
</dbReference>
<proteinExistence type="predicted"/>
<dbReference type="EMBL" id="CP022189">
    <property type="protein sequence ID" value="AWI83063.1"/>
    <property type="molecule type" value="Genomic_DNA"/>
</dbReference>
<organism evidence="2 3">
    <name type="scientific">Alloyangia pacifica</name>
    <dbReference type="NCBI Taxonomy" id="311180"/>
    <lineage>
        <taxon>Bacteria</taxon>
        <taxon>Pseudomonadati</taxon>
        <taxon>Pseudomonadota</taxon>
        <taxon>Alphaproteobacteria</taxon>
        <taxon>Rhodobacterales</taxon>
        <taxon>Roseobacteraceae</taxon>
        <taxon>Alloyangia</taxon>
    </lineage>
</organism>
<evidence type="ECO:0000313" key="2">
    <source>
        <dbReference type="EMBL" id="AWI83063.1"/>
    </source>
</evidence>
<evidence type="ECO:0000259" key="1">
    <source>
        <dbReference type="Pfam" id="PF10124"/>
    </source>
</evidence>
<reference evidence="2 3" key="1">
    <citation type="submission" date="2017-06" db="EMBL/GenBank/DDBJ databases">
        <title>Yangia sp. YSBP01 complete genome sequence.</title>
        <authorList>
            <person name="Woo J.-H."/>
            <person name="Kim H.-S."/>
        </authorList>
    </citation>
    <scope>NUCLEOTIDE SEQUENCE [LARGE SCALE GENOMIC DNA]</scope>
    <source>
        <strain evidence="2 3">YSBP01</strain>
    </source>
</reference>
<gene>
    <name evidence="2" type="ORF">CEW88_04930</name>
</gene>
<dbReference type="KEGG" id="ypac:CEW88_04930"/>
<accession>A0A2U8HBF2</accession>
<dbReference type="OrthoDB" id="9804833at2"/>
<dbReference type="InterPro" id="IPR018774">
    <property type="entry name" value="Phage_Mu_GpT"/>
</dbReference>
<sequence>MFITSTAVAALRAGFKTEFQRALGEAPTMRDRVAMTIRSNTGENTYGWLKQMSGMTEWIGPRQIDGMSEAGYTIRNKHFQKSVEVNRNDIEDDNLGVYTPMFTMMGEAAGSYPEQLVWNLLKAGFETECWDGQNFFDTDHPITGEDGEETVFSNSGGGSGTPWFLLCTNRALKPVILQERKPITFTSKDRDTDDNVFTNNTFVYGADWRGNVGFGVPQMAYGSKQTLDATSYGAAYAAVEGMKGDGGRPLGLKPNLLVVPPSLRSAAQKLLNSEYAAGGESNEWKGTAELLVVPWLA</sequence>
<dbReference type="Proteomes" id="UP000244915">
    <property type="component" value="Chromosome 1"/>
</dbReference>
<evidence type="ECO:0000313" key="3">
    <source>
        <dbReference type="Proteomes" id="UP000244915"/>
    </source>
</evidence>
<protein>
    <recommendedName>
        <fullName evidence="1">Bacteriophage Mu GpT domain-containing protein</fullName>
    </recommendedName>
</protein>